<evidence type="ECO:0000256" key="1">
    <source>
        <dbReference type="SAM" id="MobiDB-lite"/>
    </source>
</evidence>
<protein>
    <submittedName>
        <fullName evidence="2">Uncharacterized protein</fullName>
    </submittedName>
</protein>
<gene>
    <name evidence="2" type="ORF">K435DRAFT_863705</name>
</gene>
<feature type="compositionally biased region" description="Low complexity" evidence="1">
    <location>
        <begin position="374"/>
        <end position="393"/>
    </location>
</feature>
<proteinExistence type="predicted"/>
<dbReference type="OrthoDB" id="3027237at2759"/>
<sequence length="489" mass="54714">MGLKWSVIFSDAATPKPRPNYNGAPNTQTSHSGHYTQESGASTTLTSCHDLDAARTLMDFGTGLRSTSRVLISEERSVAGLQGDGEEEEEVAALDIPDMLHVNSHADNEEVDEEDDDSSEDDRSDDEVLDIKYQVPNGTACKNIILSNKTTWGSFVSKIAEGMGTRPTLLFRLGYVFSWLPKNPKPRPMLLTSKDEYLEMLEGIDERLSKTTSSDKKGKKAPSYVIISDESDTKPSGSNSSKTKTRARNDENSLEPAITEEDTTNSITRIIEKIEGNFHCREHDRACVIEDSGYHYQLTNEDLSVWAKLVHEHLASIDRVPDKLNLDVKSTRQKRLKTAARPDINPWMSYGPPPPWFFQPPVFPSYAHPSVSGTPSTLPSTNSAPSSSAMASPSRKRRLHVTYPLIGEWLTSLDADPIRGEDMVYFEQYADTLAQEGILRLGDLHDLKTPEKLMDILPSIRWGIANRLMKFAMEDIDCYEQEVKQNRTE</sequence>
<accession>A0A4S8LP05</accession>
<dbReference type="Proteomes" id="UP000297245">
    <property type="component" value="Unassembled WGS sequence"/>
</dbReference>
<organism evidence="2 3">
    <name type="scientific">Dendrothele bispora (strain CBS 962.96)</name>
    <dbReference type="NCBI Taxonomy" id="1314807"/>
    <lineage>
        <taxon>Eukaryota</taxon>
        <taxon>Fungi</taxon>
        <taxon>Dikarya</taxon>
        <taxon>Basidiomycota</taxon>
        <taxon>Agaricomycotina</taxon>
        <taxon>Agaricomycetes</taxon>
        <taxon>Agaricomycetidae</taxon>
        <taxon>Agaricales</taxon>
        <taxon>Agaricales incertae sedis</taxon>
        <taxon>Dendrothele</taxon>
    </lineage>
</organism>
<evidence type="ECO:0000313" key="3">
    <source>
        <dbReference type="Proteomes" id="UP000297245"/>
    </source>
</evidence>
<feature type="region of interest" description="Disordered" evidence="1">
    <location>
        <begin position="369"/>
        <end position="395"/>
    </location>
</feature>
<feature type="compositionally biased region" description="Polar residues" evidence="1">
    <location>
        <begin position="23"/>
        <end position="41"/>
    </location>
</feature>
<dbReference type="EMBL" id="ML179315">
    <property type="protein sequence ID" value="THU91112.1"/>
    <property type="molecule type" value="Genomic_DNA"/>
</dbReference>
<evidence type="ECO:0000313" key="2">
    <source>
        <dbReference type="EMBL" id="THU91112.1"/>
    </source>
</evidence>
<name>A0A4S8LP05_DENBC</name>
<reference evidence="2 3" key="1">
    <citation type="journal article" date="2019" name="Nat. Ecol. Evol.">
        <title>Megaphylogeny resolves global patterns of mushroom evolution.</title>
        <authorList>
            <person name="Varga T."/>
            <person name="Krizsan K."/>
            <person name="Foldi C."/>
            <person name="Dima B."/>
            <person name="Sanchez-Garcia M."/>
            <person name="Sanchez-Ramirez S."/>
            <person name="Szollosi G.J."/>
            <person name="Szarkandi J.G."/>
            <person name="Papp V."/>
            <person name="Albert L."/>
            <person name="Andreopoulos W."/>
            <person name="Angelini C."/>
            <person name="Antonin V."/>
            <person name="Barry K.W."/>
            <person name="Bougher N.L."/>
            <person name="Buchanan P."/>
            <person name="Buyck B."/>
            <person name="Bense V."/>
            <person name="Catcheside P."/>
            <person name="Chovatia M."/>
            <person name="Cooper J."/>
            <person name="Damon W."/>
            <person name="Desjardin D."/>
            <person name="Finy P."/>
            <person name="Geml J."/>
            <person name="Haridas S."/>
            <person name="Hughes K."/>
            <person name="Justo A."/>
            <person name="Karasinski D."/>
            <person name="Kautmanova I."/>
            <person name="Kiss B."/>
            <person name="Kocsube S."/>
            <person name="Kotiranta H."/>
            <person name="LaButti K.M."/>
            <person name="Lechner B.E."/>
            <person name="Liimatainen K."/>
            <person name="Lipzen A."/>
            <person name="Lukacs Z."/>
            <person name="Mihaltcheva S."/>
            <person name="Morgado L.N."/>
            <person name="Niskanen T."/>
            <person name="Noordeloos M.E."/>
            <person name="Ohm R.A."/>
            <person name="Ortiz-Santana B."/>
            <person name="Ovrebo C."/>
            <person name="Racz N."/>
            <person name="Riley R."/>
            <person name="Savchenko A."/>
            <person name="Shiryaev A."/>
            <person name="Soop K."/>
            <person name="Spirin V."/>
            <person name="Szebenyi C."/>
            <person name="Tomsovsky M."/>
            <person name="Tulloss R.E."/>
            <person name="Uehling J."/>
            <person name="Grigoriev I.V."/>
            <person name="Vagvolgyi C."/>
            <person name="Papp T."/>
            <person name="Martin F.M."/>
            <person name="Miettinen O."/>
            <person name="Hibbett D.S."/>
            <person name="Nagy L.G."/>
        </authorList>
    </citation>
    <scope>NUCLEOTIDE SEQUENCE [LARGE SCALE GENOMIC DNA]</scope>
    <source>
        <strain evidence="2 3">CBS 962.96</strain>
    </source>
</reference>
<feature type="compositionally biased region" description="Acidic residues" evidence="1">
    <location>
        <begin position="109"/>
        <end position="127"/>
    </location>
</feature>
<feature type="region of interest" description="Disordered" evidence="1">
    <location>
        <begin position="209"/>
        <end position="257"/>
    </location>
</feature>
<feature type="region of interest" description="Disordered" evidence="1">
    <location>
        <begin position="10"/>
        <end position="41"/>
    </location>
</feature>
<keyword evidence="3" id="KW-1185">Reference proteome</keyword>
<dbReference type="AlphaFoldDB" id="A0A4S8LP05"/>
<feature type="region of interest" description="Disordered" evidence="1">
    <location>
        <begin position="107"/>
        <end position="127"/>
    </location>
</feature>